<dbReference type="AlphaFoldDB" id="A0ABD5RKM0"/>
<organism evidence="1 2">
    <name type="scientific">Halomarina salina</name>
    <dbReference type="NCBI Taxonomy" id="1872699"/>
    <lineage>
        <taxon>Archaea</taxon>
        <taxon>Methanobacteriati</taxon>
        <taxon>Methanobacteriota</taxon>
        <taxon>Stenosarchaea group</taxon>
        <taxon>Halobacteria</taxon>
        <taxon>Halobacteriales</taxon>
        <taxon>Natronomonadaceae</taxon>
        <taxon>Halomarina</taxon>
    </lineage>
</organism>
<protein>
    <submittedName>
        <fullName evidence="1">Uncharacterized protein</fullName>
    </submittedName>
</protein>
<evidence type="ECO:0000313" key="2">
    <source>
        <dbReference type="Proteomes" id="UP001596099"/>
    </source>
</evidence>
<name>A0ABD5RKM0_9EURY</name>
<dbReference type="EMBL" id="JBHSQH010000001">
    <property type="protein sequence ID" value="MFC5970929.1"/>
    <property type="molecule type" value="Genomic_DNA"/>
</dbReference>
<accession>A0ABD5RKM0</accession>
<gene>
    <name evidence="1" type="ORF">ACFPYI_06245</name>
</gene>
<sequence length="177" mass="19062">MSWHPCGRDRAQFVLAAAAVVAVALAPAVLAYLQLGYHPDVAANDDYDAPLADADRLLSRSVHEAGTNVTGADWTNRTAVADRVRELLDPRIRTLEGSRVADGVGYEVEYNGSAAREWANERCPEGDGRRFGSCETDGGVVVQERANETTVVAVAFDVQVTTERGAYDATLVVRVVE</sequence>
<dbReference type="InterPro" id="IPR055685">
    <property type="entry name" value="DUF7261"/>
</dbReference>
<reference evidence="1 2" key="1">
    <citation type="journal article" date="2019" name="Int. J. Syst. Evol. Microbiol.">
        <title>The Global Catalogue of Microorganisms (GCM) 10K type strain sequencing project: providing services to taxonomists for standard genome sequencing and annotation.</title>
        <authorList>
            <consortium name="The Broad Institute Genomics Platform"/>
            <consortium name="The Broad Institute Genome Sequencing Center for Infectious Disease"/>
            <person name="Wu L."/>
            <person name="Ma J."/>
        </authorList>
    </citation>
    <scope>NUCLEOTIDE SEQUENCE [LARGE SCALE GENOMIC DNA]</scope>
    <source>
        <strain evidence="1 2">CGMCC 1.12543</strain>
    </source>
</reference>
<dbReference type="Pfam" id="PF23922">
    <property type="entry name" value="DUF7261"/>
    <property type="match status" value="1"/>
</dbReference>
<comment type="caution">
    <text evidence="1">The sequence shown here is derived from an EMBL/GenBank/DDBJ whole genome shotgun (WGS) entry which is preliminary data.</text>
</comment>
<evidence type="ECO:0000313" key="1">
    <source>
        <dbReference type="EMBL" id="MFC5970929.1"/>
    </source>
</evidence>
<proteinExistence type="predicted"/>
<dbReference type="Proteomes" id="UP001596099">
    <property type="component" value="Unassembled WGS sequence"/>
</dbReference>
<dbReference type="RefSeq" id="WP_247413843.1">
    <property type="nucleotide sequence ID" value="NZ_JALLGW010000001.1"/>
</dbReference>
<keyword evidence="2" id="KW-1185">Reference proteome</keyword>